<dbReference type="RefSeq" id="XP_009050809.1">
    <property type="nucleotide sequence ID" value="XM_009052561.1"/>
</dbReference>
<dbReference type="EMBL" id="KB201248">
    <property type="protein sequence ID" value="ESO98503.1"/>
    <property type="molecule type" value="Genomic_DNA"/>
</dbReference>
<keyword evidence="2" id="KW-1185">Reference proteome</keyword>
<gene>
    <name evidence="1" type="ORF">LOTGIDRAFT_174229</name>
</gene>
<sequence length="117" mass="13045">MDYDIKEKVYPICFINQLYIALYSDGGFLSHNTSRDTYPTPIPTKVVNYNSELSKSADPLYDLPAYDDFKPMLKGILLRIVLICSEKLPQLAVANKIKYQISALMPDATASACASTT</sequence>
<dbReference type="HOGENOM" id="CLU_2087532_0_0_1"/>
<dbReference type="CTD" id="20242664"/>
<name>V4A3P0_LOTGI</name>
<dbReference type="OrthoDB" id="6157517at2759"/>
<evidence type="ECO:0000313" key="1">
    <source>
        <dbReference type="EMBL" id="ESO98503.1"/>
    </source>
</evidence>
<organism evidence="1 2">
    <name type="scientific">Lottia gigantea</name>
    <name type="common">Giant owl limpet</name>
    <dbReference type="NCBI Taxonomy" id="225164"/>
    <lineage>
        <taxon>Eukaryota</taxon>
        <taxon>Metazoa</taxon>
        <taxon>Spiralia</taxon>
        <taxon>Lophotrochozoa</taxon>
        <taxon>Mollusca</taxon>
        <taxon>Gastropoda</taxon>
        <taxon>Patellogastropoda</taxon>
        <taxon>Lottioidea</taxon>
        <taxon>Lottiidae</taxon>
        <taxon>Lottia</taxon>
    </lineage>
</organism>
<protein>
    <submittedName>
        <fullName evidence="1">Uncharacterized protein</fullName>
    </submittedName>
</protein>
<dbReference type="AlphaFoldDB" id="V4A3P0"/>
<evidence type="ECO:0000313" key="2">
    <source>
        <dbReference type="Proteomes" id="UP000030746"/>
    </source>
</evidence>
<dbReference type="Proteomes" id="UP000030746">
    <property type="component" value="Unassembled WGS sequence"/>
</dbReference>
<dbReference type="KEGG" id="lgi:LOTGIDRAFT_174229"/>
<proteinExistence type="predicted"/>
<accession>V4A3P0</accession>
<reference evidence="1 2" key="1">
    <citation type="journal article" date="2013" name="Nature">
        <title>Insights into bilaterian evolution from three spiralian genomes.</title>
        <authorList>
            <person name="Simakov O."/>
            <person name="Marletaz F."/>
            <person name="Cho S.J."/>
            <person name="Edsinger-Gonzales E."/>
            <person name="Havlak P."/>
            <person name="Hellsten U."/>
            <person name="Kuo D.H."/>
            <person name="Larsson T."/>
            <person name="Lv J."/>
            <person name="Arendt D."/>
            <person name="Savage R."/>
            <person name="Osoegawa K."/>
            <person name="de Jong P."/>
            <person name="Grimwood J."/>
            <person name="Chapman J.A."/>
            <person name="Shapiro H."/>
            <person name="Aerts A."/>
            <person name="Otillar R.P."/>
            <person name="Terry A.Y."/>
            <person name="Boore J.L."/>
            <person name="Grigoriev I.V."/>
            <person name="Lindberg D.R."/>
            <person name="Seaver E.C."/>
            <person name="Weisblat D.A."/>
            <person name="Putnam N.H."/>
            <person name="Rokhsar D.S."/>
        </authorList>
    </citation>
    <scope>NUCLEOTIDE SEQUENCE [LARGE SCALE GENOMIC DNA]</scope>
</reference>
<dbReference type="GeneID" id="20242664"/>